<protein>
    <recommendedName>
        <fullName evidence="9">EamA domain-containing protein</fullName>
    </recommendedName>
</protein>
<dbReference type="Gene3D" id="1.10.3730.20">
    <property type="match status" value="1"/>
</dbReference>
<evidence type="ECO:0000256" key="5">
    <source>
        <dbReference type="ARBA" id="ARBA00023136"/>
    </source>
</evidence>
<reference evidence="8" key="1">
    <citation type="journal article" date="2013" name="Genome Biol.">
        <title>Draft genome of the mountain pine beetle, Dendroctonus ponderosae Hopkins, a major forest pest.</title>
        <authorList>
            <person name="Keeling C.I."/>
            <person name="Yuen M.M."/>
            <person name="Liao N.Y."/>
            <person name="Docking T.R."/>
            <person name="Chan S.K."/>
            <person name="Taylor G.A."/>
            <person name="Palmquist D.L."/>
            <person name="Jackman S.D."/>
            <person name="Nguyen A."/>
            <person name="Li M."/>
            <person name="Henderson H."/>
            <person name="Janes J.K."/>
            <person name="Zhao Y."/>
            <person name="Pandoh P."/>
            <person name="Moore R."/>
            <person name="Sperling F.A."/>
            <person name="Huber D.P."/>
            <person name="Birol I."/>
            <person name="Jones S.J."/>
            <person name="Bohlmann J."/>
        </authorList>
    </citation>
    <scope>NUCLEOTIDE SEQUENCE</scope>
</reference>
<comment type="similarity">
    <text evidence="2">Belongs to the TMEM234 family.</text>
</comment>
<evidence type="ECO:0000256" key="4">
    <source>
        <dbReference type="ARBA" id="ARBA00022989"/>
    </source>
</evidence>
<sequence>MLFEICMLTCVSALWGLTNPVIKRNSKSITKIKSNSALEQFLLDLKYLATNLDYLLPMGLNQIGSVLYFVTLQNMDLTLSVPIANSLTFIFTALSGSYLEESLPSNRVLTGAALILLGTCFCCYDKR</sequence>
<dbReference type="EnsemblMetazoa" id="XM_019917948.1">
    <property type="protein sequence ID" value="XP_019773507.1"/>
    <property type="gene ID" value="LOC109546819"/>
</dbReference>
<dbReference type="SUPFAM" id="SSF103481">
    <property type="entry name" value="Multidrug resistance efflux transporter EmrE"/>
    <property type="match status" value="1"/>
</dbReference>
<dbReference type="Pfam" id="PF10639">
    <property type="entry name" value="TMEM234"/>
    <property type="match status" value="1"/>
</dbReference>
<keyword evidence="6" id="KW-0732">Signal</keyword>
<dbReference type="PANTHER" id="PTHR28668:SF1">
    <property type="entry name" value="TRANSMEMBRANE PROTEIN 234"/>
    <property type="match status" value="1"/>
</dbReference>
<evidence type="ECO:0000256" key="1">
    <source>
        <dbReference type="ARBA" id="ARBA00004141"/>
    </source>
</evidence>
<evidence type="ECO:0000256" key="3">
    <source>
        <dbReference type="ARBA" id="ARBA00022692"/>
    </source>
</evidence>
<organism evidence="7 8">
    <name type="scientific">Dendroctonus ponderosae</name>
    <name type="common">Mountain pine beetle</name>
    <dbReference type="NCBI Taxonomy" id="77166"/>
    <lineage>
        <taxon>Eukaryota</taxon>
        <taxon>Metazoa</taxon>
        <taxon>Ecdysozoa</taxon>
        <taxon>Arthropoda</taxon>
        <taxon>Hexapoda</taxon>
        <taxon>Insecta</taxon>
        <taxon>Pterygota</taxon>
        <taxon>Neoptera</taxon>
        <taxon>Endopterygota</taxon>
        <taxon>Coleoptera</taxon>
        <taxon>Polyphaga</taxon>
        <taxon>Cucujiformia</taxon>
        <taxon>Curculionidae</taxon>
        <taxon>Scolytinae</taxon>
        <taxon>Dendroctonus</taxon>
    </lineage>
</organism>
<name>A0AAR5QK38_DENPD</name>
<dbReference type="InterPro" id="IPR037185">
    <property type="entry name" value="EmrE-like"/>
</dbReference>
<evidence type="ECO:0000313" key="7">
    <source>
        <dbReference type="EnsemblMetazoa" id="XP_019773507.1"/>
    </source>
</evidence>
<keyword evidence="8" id="KW-1185">Reference proteome</keyword>
<reference evidence="7" key="2">
    <citation type="submission" date="2024-08" db="UniProtKB">
        <authorList>
            <consortium name="EnsemblMetazoa"/>
        </authorList>
    </citation>
    <scope>IDENTIFICATION</scope>
</reference>
<dbReference type="GO" id="GO:0016020">
    <property type="term" value="C:membrane"/>
    <property type="evidence" value="ECO:0007669"/>
    <property type="project" value="UniProtKB-SubCell"/>
</dbReference>
<comment type="subcellular location">
    <subcellularLocation>
        <location evidence="1">Membrane</location>
        <topology evidence="1">Multi-pass membrane protein</topology>
    </subcellularLocation>
</comment>
<dbReference type="AlphaFoldDB" id="A0AAR5QK38"/>
<keyword evidence="4" id="KW-1133">Transmembrane helix</keyword>
<dbReference type="RefSeq" id="XP_019773507.1">
    <property type="nucleotide sequence ID" value="XM_019917948.2"/>
</dbReference>
<dbReference type="KEGG" id="dpa:109546819"/>
<accession>A0AAR5QK38</accession>
<evidence type="ECO:0000256" key="6">
    <source>
        <dbReference type="SAM" id="SignalP"/>
    </source>
</evidence>
<dbReference type="Proteomes" id="UP000019118">
    <property type="component" value="Unassembled WGS sequence"/>
</dbReference>
<evidence type="ECO:0000256" key="2">
    <source>
        <dbReference type="ARBA" id="ARBA00005977"/>
    </source>
</evidence>
<proteinExistence type="inferred from homology"/>
<feature type="signal peptide" evidence="6">
    <location>
        <begin position="1"/>
        <end position="16"/>
    </location>
</feature>
<dbReference type="PANTHER" id="PTHR28668">
    <property type="entry name" value="TRANSMEMBRANE PROTEIN 234"/>
    <property type="match status" value="1"/>
</dbReference>
<evidence type="ECO:0000313" key="8">
    <source>
        <dbReference type="Proteomes" id="UP000019118"/>
    </source>
</evidence>
<keyword evidence="3" id="KW-0812">Transmembrane</keyword>
<dbReference type="InterPro" id="IPR018908">
    <property type="entry name" value="TMEM234"/>
</dbReference>
<evidence type="ECO:0008006" key="9">
    <source>
        <dbReference type="Google" id="ProtNLM"/>
    </source>
</evidence>
<feature type="chain" id="PRO_5043669653" description="EamA domain-containing protein" evidence="6">
    <location>
        <begin position="17"/>
        <end position="127"/>
    </location>
</feature>
<dbReference type="GeneID" id="109546819"/>
<keyword evidence="5" id="KW-0472">Membrane</keyword>